<dbReference type="AlphaFoldDB" id="A0AAV6VYT7"/>
<evidence type="ECO:0000313" key="2">
    <source>
        <dbReference type="Proteomes" id="UP000827092"/>
    </source>
</evidence>
<organism evidence="1 2">
    <name type="scientific">Oedothorax gibbosus</name>
    <dbReference type="NCBI Taxonomy" id="931172"/>
    <lineage>
        <taxon>Eukaryota</taxon>
        <taxon>Metazoa</taxon>
        <taxon>Ecdysozoa</taxon>
        <taxon>Arthropoda</taxon>
        <taxon>Chelicerata</taxon>
        <taxon>Arachnida</taxon>
        <taxon>Araneae</taxon>
        <taxon>Araneomorphae</taxon>
        <taxon>Entelegynae</taxon>
        <taxon>Araneoidea</taxon>
        <taxon>Linyphiidae</taxon>
        <taxon>Erigoninae</taxon>
        <taxon>Oedothorax</taxon>
    </lineage>
</organism>
<dbReference type="EMBL" id="JAFNEN010000006">
    <property type="protein sequence ID" value="KAG8201358.1"/>
    <property type="molecule type" value="Genomic_DNA"/>
</dbReference>
<proteinExistence type="predicted"/>
<protein>
    <submittedName>
        <fullName evidence="1">Uncharacterized protein</fullName>
    </submittedName>
</protein>
<reference evidence="1 2" key="1">
    <citation type="journal article" date="2022" name="Nat. Ecol. Evol.">
        <title>A masculinizing supergene underlies an exaggerated male reproductive morph in a spider.</title>
        <authorList>
            <person name="Hendrickx F."/>
            <person name="De Corte Z."/>
            <person name="Sonet G."/>
            <person name="Van Belleghem S.M."/>
            <person name="Kostlbacher S."/>
            <person name="Vangestel C."/>
        </authorList>
    </citation>
    <scope>NUCLEOTIDE SEQUENCE [LARGE SCALE GENOMIC DNA]</scope>
    <source>
        <strain evidence="1">W744_W776</strain>
    </source>
</reference>
<gene>
    <name evidence="1" type="ORF">JTE90_016834</name>
</gene>
<sequence length="109" mass="12571">MKNVLPSHFSEEERGEKGWNPFCRRYTHPTEDVLSSAGEAGTGLLLFGGFLRGGRIAQIWGPNVDPHHYADRYNTNSHFCRNELELPRTGHPASHTHFRNGTFFFKFYF</sequence>
<evidence type="ECO:0000313" key="1">
    <source>
        <dbReference type="EMBL" id="KAG8201358.1"/>
    </source>
</evidence>
<keyword evidence="2" id="KW-1185">Reference proteome</keyword>
<name>A0AAV6VYT7_9ARAC</name>
<dbReference type="Proteomes" id="UP000827092">
    <property type="component" value="Unassembled WGS sequence"/>
</dbReference>
<comment type="caution">
    <text evidence="1">The sequence shown here is derived from an EMBL/GenBank/DDBJ whole genome shotgun (WGS) entry which is preliminary data.</text>
</comment>
<accession>A0AAV6VYT7</accession>